<comment type="caution">
    <text evidence="1">The sequence shown here is derived from an EMBL/GenBank/DDBJ whole genome shotgun (WGS) entry which is preliminary data.</text>
</comment>
<keyword evidence="2" id="KW-1185">Reference proteome</keyword>
<dbReference type="Proteomes" id="UP001148662">
    <property type="component" value="Unassembled WGS sequence"/>
</dbReference>
<dbReference type="EMBL" id="JANHOG010000151">
    <property type="protein sequence ID" value="KAJ3557532.1"/>
    <property type="molecule type" value="Genomic_DNA"/>
</dbReference>
<evidence type="ECO:0000313" key="2">
    <source>
        <dbReference type="Proteomes" id="UP001148662"/>
    </source>
</evidence>
<sequence>MPTPDVLRQALEALQRLAAGPQPNDIYDAQRWEMAGAHALLVNGLLSVYEQATSVPSEKHRDFALYALLWCATMDHHHEWEDTLYYPMFEPKFDTSHIVAEHKTFHAGAVAFEEYLVSTLPAGTQYGFGKSTPAHEQATYDGTKVQTLIEMFAEPLVQHLMQELTYLDPDKVRASGLTEAEMRNIADTSNKHMMSMPATTFLTYTVLVTPKWSEFPPAPTFVKRVLVPFVFSWPNRHLWQFVPRA</sequence>
<evidence type="ECO:0000313" key="1">
    <source>
        <dbReference type="EMBL" id="KAJ3557532.1"/>
    </source>
</evidence>
<gene>
    <name evidence="1" type="ORF">NM688_g1426</name>
</gene>
<accession>A0ACC1TBC6</accession>
<proteinExistence type="predicted"/>
<protein>
    <submittedName>
        <fullName evidence="1">Uncharacterized protein</fullName>
    </submittedName>
</protein>
<reference evidence="1" key="1">
    <citation type="submission" date="2022-07" db="EMBL/GenBank/DDBJ databases">
        <title>Genome Sequence of Phlebia brevispora.</title>
        <authorList>
            <person name="Buettner E."/>
        </authorList>
    </citation>
    <scope>NUCLEOTIDE SEQUENCE</scope>
    <source>
        <strain evidence="1">MPL23</strain>
    </source>
</reference>
<organism evidence="1 2">
    <name type="scientific">Phlebia brevispora</name>
    <dbReference type="NCBI Taxonomy" id="194682"/>
    <lineage>
        <taxon>Eukaryota</taxon>
        <taxon>Fungi</taxon>
        <taxon>Dikarya</taxon>
        <taxon>Basidiomycota</taxon>
        <taxon>Agaricomycotina</taxon>
        <taxon>Agaricomycetes</taxon>
        <taxon>Polyporales</taxon>
        <taxon>Meruliaceae</taxon>
        <taxon>Phlebia</taxon>
    </lineage>
</organism>
<name>A0ACC1TBC6_9APHY</name>